<reference evidence="1 2" key="1">
    <citation type="submission" date="2018-01" db="EMBL/GenBank/DDBJ databases">
        <title>Twenty Corynebacterium bovis Genomes.</title>
        <authorList>
            <person name="Gulvik C.A."/>
        </authorList>
    </citation>
    <scope>NUCLEOTIDE SEQUENCE [LARGE SCALE GENOMIC DNA]</scope>
    <source>
        <strain evidence="1 2">16-2004</strain>
    </source>
</reference>
<gene>
    <name evidence="1" type="ORF">CXF42_10940</name>
</gene>
<comment type="caution">
    <text evidence="1">The sequence shown here is derived from an EMBL/GenBank/DDBJ whole genome shotgun (WGS) entry which is preliminary data.</text>
</comment>
<sequence length="84" mass="8359">MAAADASVAKDVARAAFVVACSASCCAARAACQARVCWASAKRSDCSARPTLSRAACAAACAWPDQPRASAANSAARAADPTAR</sequence>
<proteinExistence type="predicted"/>
<dbReference type="EMBL" id="PQNQ01000065">
    <property type="protein sequence ID" value="RRQ01361.1"/>
    <property type="molecule type" value="Genomic_DNA"/>
</dbReference>
<dbReference type="Proteomes" id="UP000278422">
    <property type="component" value="Unassembled WGS sequence"/>
</dbReference>
<protein>
    <submittedName>
        <fullName evidence="1">Uncharacterized protein</fullName>
    </submittedName>
</protein>
<evidence type="ECO:0000313" key="1">
    <source>
        <dbReference type="EMBL" id="RRQ01361.1"/>
    </source>
</evidence>
<name>A0A426Q235_9CORY</name>
<organism evidence="1 2">
    <name type="scientific">Corynebacterium bovis</name>
    <dbReference type="NCBI Taxonomy" id="36808"/>
    <lineage>
        <taxon>Bacteria</taxon>
        <taxon>Bacillati</taxon>
        <taxon>Actinomycetota</taxon>
        <taxon>Actinomycetes</taxon>
        <taxon>Mycobacteriales</taxon>
        <taxon>Corynebacteriaceae</taxon>
        <taxon>Corynebacterium</taxon>
    </lineage>
</organism>
<keyword evidence="2" id="KW-1185">Reference proteome</keyword>
<dbReference type="AlphaFoldDB" id="A0A426Q235"/>
<accession>A0A426Q235</accession>
<evidence type="ECO:0000313" key="2">
    <source>
        <dbReference type="Proteomes" id="UP000278422"/>
    </source>
</evidence>